<name>A0ABP9KFZ9_9SPHN</name>
<dbReference type="RefSeq" id="WP_346032890.1">
    <property type="nucleotide sequence ID" value="NZ_BAABHV010000010.1"/>
</dbReference>
<dbReference type="Proteomes" id="UP001500518">
    <property type="component" value="Unassembled WGS sequence"/>
</dbReference>
<organism evidence="2 3">
    <name type="scientific">Erythrobacter westpacificensis</name>
    <dbReference type="NCBI Taxonomy" id="1055231"/>
    <lineage>
        <taxon>Bacteria</taxon>
        <taxon>Pseudomonadati</taxon>
        <taxon>Pseudomonadota</taxon>
        <taxon>Alphaproteobacteria</taxon>
        <taxon>Sphingomonadales</taxon>
        <taxon>Erythrobacteraceae</taxon>
        <taxon>Erythrobacter/Porphyrobacter group</taxon>
        <taxon>Erythrobacter</taxon>
    </lineage>
</organism>
<feature type="signal peptide" evidence="1">
    <location>
        <begin position="1"/>
        <end position="22"/>
    </location>
</feature>
<dbReference type="GO" id="GO:0016787">
    <property type="term" value="F:hydrolase activity"/>
    <property type="evidence" value="ECO:0007669"/>
    <property type="project" value="UniProtKB-KW"/>
</dbReference>
<dbReference type="PANTHER" id="PTHR48098">
    <property type="entry name" value="ENTEROCHELIN ESTERASE-RELATED"/>
    <property type="match status" value="1"/>
</dbReference>
<sequence length="339" mass="37327">MLTTTAKAITAAALLVAAPAAAQESARVAELTFEAPSLAGNLEGNPVERTAFVVTPPGYDENPDKRYPVVYFLHGYWMPAGAQQEGFRLDEAVQAASENGHDFIMVMPDGFSKLRGGFYSSGPTVGDYENMVAEDLVNWVDANYRTIAEPAARGLAGHSMGGYGTIRIAMHQPGIFSSIYMMSACCLQPMVLTEEQARNIENMDEDDLPFEEFFALGAISTLATWSPDPTDEGFLKVDTGVREDGTIDPLANYRIAANSPVVLLPQFLPELNGLEGFAMDIGDEDFLLEPNALFRSELDRFGVDYDFELYEGDHGNRIRERLRTEVLPFFAQHLQLETE</sequence>
<dbReference type="InterPro" id="IPR000801">
    <property type="entry name" value="Esterase-like"/>
</dbReference>
<evidence type="ECO:0000256" key="1">
    <source>
        <dbReference type="SAM" id="SignalP"/>
    </source>
</evidence>
<keyword evidence="2" id="KW-0378">Hydrolase</keyword>
<protein>
    <submittedName>
        <fullName evidence="2">Alpha/beta hydrolase family protein</fullName>
    </submittedName>
</protein>
<dbReference type="PANTHER" id="PTHR48098:SF1">
    <property type="entry name" value="DIACYLGLYCEROL ACYLTRANSFERASE_MYCOLYLTRANSFERASE AG85A"/>
    <property type="match status" value="1"/>
</dbReference>
<keyword evidence="1" id="KW-0732">Signal</keyword>
<feature type="chain" id="PRO_5045472659" evidence="1">
    <location>
        <begin position="23"/>
        <end position="339"/>
    </location>
</feature>
<accession>A0ABP9KFZ9</accession>
<dbReference type="EMBL" id="BAABHV010000010">
    <property type="protein sequence ID" value="GAA5055497.1"/>
    <property type="molecule type" value="Genomic_DNA"/>
</dbReference>
<keyword evidence="3" id="KW-1185">Reference proteome</keyword>
<comment type="caution">
    <text evidence="2">The sequence shown here is derived from an EMBL/GenBank/DDBJ whole genome shotgun (WGS) entry which is preliminary data.</text>
</comment>
<reference evidence="3" key="1">
    <citation type="journal article" date="2019" name="Int. J. Syst. Evol. Microbiol.">
        <title>The Global Catalogue of Microorganisms (GCM) 10K type strain sequencing project: providing services to taxonomists for standard genome sequencing and annotation.</title>
        <authorList>
            <consortium name="The Broad Institute Genomics Platform"/>
            <consortium name="The Broad Institute Genome Sequencing Center for Infectious Disease"/>
            <person name="Wu L."/>
            <person name="Ma J."/>
        </authorList>
    </citation>
    <scope>NUCLEOTIDE SEQUENCE [LARGE SCALE GENOMIC DNA]</scope>
    <source>
        <strain evidence="3">JCM 18014</strain>
    </source>
</reference>
<dbReference type="Pfam" id="PF00756">
    <property type="entry name" value="Esterase"/>
    <property type="match status" value="1"/>
</dbReference>
<evidence type="ECO:0000313" key="3">
    <source>
        <dbReference type="Proteomes" id="UP001500518"/>
    </source>
</evidence>
<evidence type="ECO:0000313" key="2">
    <source>
        <dbReference type="EMBL" id="GAA5055497.1"/>
    </source>
</evidence>
<gene>
    <name evidence="2" type="ORF">GCM10023208_19430</name>
</gene>
<dbReference type="InterPro" id="IPR050583">
    <property type="entry name" value="Mycobacterial_A85_antigen"/>
</dbReference>
<proteinExistence type="predicted"/>
<dbReference type="Gene3D" id="3.40.50.1820">
    <property type="entry name" value="alpha/beta hydrolase"/>
    <property type="match status" value="1"/>
</dbReference>
<dbReference type="SUPFAM" id="SSF53474">
    <property type="entry name" value="alpha/beta-Hydrolases"/>
    <property type="match status" value="1"/>
</dbReference>
<dbReference type="InterPro" id="IPR029058">
    <property type="entry name" value="AB_hydrolase_fold"/>
</dbReference>